<comment type="function">
    <text evidence="8 10">Lectin involved in the quality control of the secretory pathway. As a member of the endoplasmic reticulum-associated degradation lumenal (ERAD-L) surveillance system, targets misfolded endoplasmic reticulum lumenal glycoproteins for degradation.</text>
</comment>
<evidence type="ECO:0000313" key="15">
    <source>
        <dbReference type="Proteomes" id="UP000247233"/>
    </source>
</evidence>
<feature type="compositionally biased region" description="Basic and acidic residues" evidence="11">
    <location>
        <begin position="448"/>
        <end position="459"/>
    </location>
</feature>
<dbReference type="Gene3D" id="2.70.130.10">
    <property type="entry name" value="Mannose-6-phosphate receptor binding domain"/>
    <property type="match status" value="1"/>
</dbReference>
<dbReference type="GO" id="GO:0030970">
    <property type="term" value="P:retrograde protein transport, ER to cytosol"/>
    <property type="evidence" value="ECO:0007669"/>
    <property type="project" value="TreeGrafter"/>
</dbReference>
<evidence type="ECO:0000256" key="8">
    <source>
        <dbReference type="ARBA" id="ARBA00057311"/>
    </source>
</evidence>
<evidence type="ECO:0000256" key="3">
    <source>
        <dbReference type="ARBA" id="ARBA00022729"/>
    </source>
</evidence>
<dbReference type="Pfam" id="PF07915">
    <property type="entry name" value="PRKCSH"/>
    <property type="match status" value="1"/>
</dbReference>
<evidence type="ECO:0000313" key="14">
    <source>
        <dbReference type="EMBL" id="PWY89346.1"/>
    </source>
</evidence>
<dbReference type="GO" id="GO:0030968">
    <property type="term" value="P:endoplasmic reticulum unfolded protein response"/>
    <property type="evidence" value="ECO:0007669"/>
    <property type="project" value="UniProtKB-UniRule"/>
</dbReference>
<feature type="compositionally biased region" description="Low complexity" evidence="11">
    <location>
        <begin position="486"/>
        <end position="499"/>
    </location>
</feature>
<feature type="compositionally biased region" description="Polar residues" evidence="11">
    <location>
        <begin position="60"/>
        <end position="76"/>
    </location>
</feature>
<dbReference type="InterPro" id="IPR044865">
    <property type="entry name" value="MRH_dom"/>
</dbReference>
<evidence type="ECO:0000256" key="4">
    <source>
        <dbReference type="ARBA" id="ARBA00022734"/>
    </source>
</evidence>
<comment type="similarity">
    <text evidence="2 10">Belongs to the OS-9 family.</text>
</comment>
<dbReference type="PANTHER" id="PTHR15414">
    <property type="entry name" value="OS-9-RELATED"/>
    <property type="match status" value="1"/>
</dbReference>
<feature type="region of interest" description="Disordered" evidence="11">
    <location>
        <begin position="444"/>
        <end position="524"/>
    </location>
</feature>
<dbReference type="GeneID" id="37062369"/>
<comment type="subunit">
    <text evidence="9">Interacts with missfolded ER lumenal proteins.</text>
</comment>
<dbReference type="GO" id="GO:0030246">
    <property type="term" value="F:carbohydrate binding"/>
    <property type="evidence" value="ECO:0007669"/>
    <property type="project" value="UniProtKB-UniRule"/>
</dbReference>
<keyword evidence="7" id="KW-1015">Disulfide bond</keyword>
<accession>A0A317WSG8</accession>
<organism evidence="14 15">
    <name type="scientific">Aspergillus heteromorphus CBS 117.55</name>
    <dbReference type="NCBI Taxonomy" id="1448321"/>
    <lineage>
        <taxon>Eukaryota</taxon>
        <taxon>Fungi</taxon>
        <taxon>Dikarya</taxon>
        <taxon>Ascomycota</taxon>
        <taxon>Pezizomycotina</taxon>
        <taxon>Eurotiomycetes</taxon>
        <taxon>Eurotiomycetidae</taxon>
        <taxon>Eurotiales</taxon>
        <taxon>Aspergillaceae</taxon>
        <taxon>Aspergillus</taxon>
        <taxon>Aspergillus subgen. Circumdati</taxon>
    </lineage>
</organism>
<dbReference type="RefSeq" id="XP_025402533.1">
    <property type="nucleotide sequence ID" value="XM_025540132.1"/>
</dbReference>
<keyword evidence="15" id="KW-1185">Reference proteome</keyword>
<dbReference type="SUPFAM" id="SSF50911">
    <property type="entry name" value="Mannose 6-phosphate receptor domain"/>
    <property type="match status" value="1"/>
</dbReference>
<feature type="region of interest" description="Disordered" evidence="11">
    <location>
        <begin position="60"/>
        <end position="98"/>
    </location>
</feature>
<keyword evidence="6 10" id="KW-0472">Membrane</keyword>
<dbReference type="PANTHER" id="PTHR15414:SF0">
    <property type="entry name" value="ENDOPLASMIC RETICULUM LECTIN 1"/>
    <property type="match status" value="1"/>
</dbReference>
<evidence type="ECO:0000256" key="12">
    <source>
        <dbReference type="SAM" id="SignalP"/>
    </source>
</evidence>
<dbReference type="InterPro" id="IPR045149">
    <property type="entry name" value="OS-9-like"/>
</dbReference>
<dbReference type="InterPro" id="IPR009011">
    <property type="entry name" value="Man6P_isomerase_rcpt-bd_dom_sf"/>
</dbReference>
<comment type="subcellular location">
    <subcellularLocation>
        <location evidence="1 10">Endoplasmic reticulum membrane</location>
        <topology evidence="1 10">Peripheral membrane protein</topology>
        <orientation evidence="1 10">Lumenal side</orientation>
    </subcellularLocation>
</comment>
<dbReference type="STRING" id="1448321.A0A317WSG8"/>
<evidence type="ECO:0000256" key="1">
    <source>
        <dbReference type="ARBA" id="ARBA00004367"/>
    </source>
</evidence>
<evidence type="ECO:0000256" key="11">
    <source>
        <dbReference type="SAM" id="MobiDB-lite"/>
    </source>
</evidence>
<dbReference type="VEuPathDB" id="FungiDB:BO70DRAFT_309629"/>
<keyword evidence="3 12" id="KW-0732">Signal</keyword>
<dbReference type="PROSITE" id="PS51914">
    <property type="entry name" value="MRH"/>
    <property type="match status" value="1"/>
</dbReference>
<dbReference type="AlphaFoldDB" id="A0A317WSG8"/>
<comment type="caution">
    <text evidence="14">The sequence shown here is derived from an EMBL/GenBank/DDBJ whole genome shotgun (WGS) entry which is preliminary data.</text>
</comment>
<gene>
    <name evidence="14" type="ORF">BO70DRAFT_309629</name>
</gene>
<protein>
    <recommendedName>
        <fullName evidence="10">Endoplasmic reticulum lectin</fullName>
    </recommendedName>
    <alternativeName>
        <fullName evidence="10">Protein OS-9 homolog</fullName>
    </alternativeName>
</protein>
<evidence type="ECO:0000256" key="10">
    <source>
        <dbReference type="RuleBase" id="RU369099"/>
    </source>
</evidence>
<name>A0A317WSG8_9EURO</name>
<feature type="chain" id="PRO_5016301830" description="Endoplasmic reticulum lectin" evidence="12">
    <location>
        <begin position="24"/>
        <end position="524"/>
    </location>
</feature>
<feature type="signal peptide" evidence="12">
    <location>
        <begin position="1"/>
        <end position="23"/>
    </location>
</feature>
<dbReference type="FunFam" id="2.70.130.10:FF:000025">
    <property type="entry name" value="Protein OS-9 homolog"/>
    <property type="match status" value="1"/>
</dbReference>
<evidence type="ECO:0000256" key="7">
    <source>
        <dbReference type="ARBA" id="ARBA00023157"/>
    </source>
</evidence>
<evidence type="ECO:0000256" key="2">
    <source>
        <dbReference type="ARBA" id="ARBA00009918"/>
    </source>
</evidence>
<evidence type="ECO:0000256" key="9">
    <source>
        <dbReference type="ARBA" id="ARBA00063653"/>
    </source>
</evidence>
<dbReference type="GO" id="GO:0005788">
    <property type="term" value="C:endoplasmic reticulum lumen"/>
    <property type="evidence" value="ECO:0007669"/>
    <property type="project" value="UniProtKB-UniRule"/>
</dbReference>
<dbReference type="EMBL" id="MSFL01000004">
    <property type="protein sequence ID" value="PWY89346.1"/>
    <property type="molecule type" value="Genomic_DNA"/>
</dbReference>
<dbReference type="Proteomes" id="UP000247233">
    <property type="component" value="Unassembled WGS sequence"/>
</dbReference>
<reference evidence="14 15" key="1">
    <citation type="submission" date="2016-12" db="EMBL/GenBank/DDBJ databases">
        <title>The genomes of Aspergillus section Nigri reveals drivers in fungal speciation.</title>
        <authorList>
            <consortium name="DOE Joint Genome Institute"/>
            <person name="Vesth T.C."/>
            <person name="Nybo J."/>
            <person name="Theobald S."/>
            <person name="Brandl J."/>
            <person name="Frisvad J.C."/>
            <person name="Nielsen K.F."/>
            <person name="Lyhne E.K."/>
            <person name="Kogle M.E."/>
            <person name="Kuo A."/>
            <person name="Riley R."/>
            <person name="Clum A."/>
            <person name="Nolan M."/>
            <person name="Lipzen A."/>
            <person name="Salamov A."/>
            <person name="Henrissat B."/>
            <person name="Wiebenga A."/>
            <person name="De Vries R.P."/>
            <person name="Grigoriev I.V."/>
            <person name="Mortensen U.H."/>
            <person name="Andersen M.R."/>
            <person name="Baker S.E."/>
        </authorList>
    </citation>
    <scope>NUCLEOTIDE SEQUENCE [LARGE SCALE GENOMIC DNA]</scope>
    <source>
        <strain evidence="14 15">CBS 117.55</strain>
    </source>
</reference>
<dbReference type="OrthoDB" id="448954at2759"/>
<evidence type="ECO:0000256" key="5">
    <source>
        <dbReference type="ARBA" id="ARBA00022824"/>
    </source>
</evidence>
<evidence type="ECO:0000259" key="13">
    <source>
        <dbReference type="PROSITE" id="PS51914"/>
    </source>
</evidence>
<sequence>MSRRTRIVSSLLVLACASSIAWANKKTFNIHDDLLAFPQYQVLFPDDYILDSHAKDLLQNPTSASTSDDHQGNSAQVYLGHDAHGSTPEPPPAGDHDFRYEEMALGDQRFLCQIPRVQGDDRANATGESHQADEQKELARAMDRGLELLREMEGRCMYYISGWWSYSFCYKNQIKQFHALPSGSGIPSYPPMEDQTTHSFILGRFPQGEEDDDIEAESDHKKSITDVAELQTKGGSRYLVQRLDGGTRCDLTGRHRKIEVQFHCHPQSTDRIGWIKELTTCSYLMVIYTPRLCNDVAFLPPQQDEVHAIECREIISPAEVSDWEAMREYQRAQHLVESAVTEEFAVVGDIQVGAQTLVGSEGKEIEKGRVASAGEETIDVVAKRENGEIQQKSREELKKYDLDPEKLETLKKRLEDWAKGKDWTLEVVSINGERQLRGFLEEDEDEEAAGHPGEKKASSEQEPTLEAPPSDETGTAETLKQEPEPEQQQQQQQEQQQQEQQEEELPSQPDDNVVGSNEEFKDEL</sequence>
<feature type="domain" description="MRH" evidence="13">
    <location>
        <begin position="154"/>
        <end position="295"/>
    </location>
</feature>
<evidence type="ECO:0000256" key="6">
    <source>
        <dbReference type="ARBA" id="ARBA00023136"/>
    </source>
</evidence>
<keyword evidence="4 10" id="KW-0430">Lectin</keyword>
<proteinExistence type="inferred from homology"/>
<keyword evidence="5 10" id="KW-0256">Endoplasmic reticulum</keyword>
<dbReference type="GO" id="GO:0005789">
    <property type="term" value="C:endoplasmic reticulum membrane"/>
    <property type="evidence" value="ECO:0007669"/>
    <property type="project" value="UniProtKB-SubCell"/>
</dbReference>
<dbReference type="InterPro" id="IPR012913">
    <property type="entry name" value="OS9-like_dom"/>
</dbReference>